<dbReference type="InterPro" id="IPR036754">
    <property type="entry name" value="YbaK/aa-tRNA-synt-asso_dom_sf"/>
</dbReference>
<dbReference type="PANTHER" id="PTHR31423">
    <property type="entry name" value="YBAK DOMAIN-CONTAINING PROTEIN"/>
    <property type="match status" value="1"/>
</dbReference>
<proteinExistence type="inferred from homology"/>
<evidence type="ECO:0000259" key="4">
    <source>
        <dbReference type="Pfam" id="PF04073"/>
    </source>
</evidence>
<feature type="domain" description="DUF7036" evidence="5">
    <location>
        <begin position="197"/>
        <end position="288"/>
    </location>
</feature>
<dbReference type="Pfam" id="PF23041">
    <property type="entry name" value="DUF7036"/>
    <property type="match status" value="2"/>
</dbReference>
<keyword evidence="3" id="KW-0472">Membrane</keyword>
<feature type="region of interest" description="Disordered" evidence="2">
    <location>
        <begin position="425"/>
        <end position="458"/>
    </location>
</feature>
<evidence type="ECO:0000256" key="3">
    <source>
        <dbReference type="SAM" id="Phobius"/>
    </source>
</evidence>
<organism evidence="6 7">
    <name type="scientific">Musa troglodytarum</name>
    <name type="common">fe'i banana</name>
    <dbReference type="NCBI Taxonomy" id="320322"/>
    <lineage>
        <taxon>Eukaryota</taxon>
        <taxon>Viridiplantae</taxon>
        <taxon>Streptophyta</taxon>
        <taxon>Embryophyta</taxon>
        <taxon>Tracheophyta</taxon>
        <taxon>Spermatophyta</taxon>
        <taxon>Magnoliopsida</taxon>
        <taxon>Liliopsida</taxon>
        <taxon>Zingiberales</taxon>
        <taxon>Musaceae</taxon>
        <taxon>Musa</taxon>
    </lineage>
</organism>
<feature type="transmembrane region" description="Helical" evidence="3">
    <location>
        <begin position="30"/>
        <end position="47"/>
    </location>
</feature>
<feature type="compositionally biased region" description="Pro residues" evidence="2">
    <location>
        <begin position="309"/>
        <end position="326"/>
    </location>
</feature>
<dbReference type="PANTHER" id="PTHR31423:SF3">
    <property type="entry name" value="PROLYL-TRNA SYNTHETASE ASSOCIATED DOMAIN-CONTAINING PROTEIN 1-RELATED"/>
    <property type="match status" value="1"/>
</dbReference>
<feature type="domain" description="YbaK/aminoacyl-tRNA synthetase-associated" evidence="4">
    <location>
        <begin position="588"/>
        <end position="637"/>
    </location>
</feature>
<dbReference type="CDD" id="cd04335">
    <property type="entry name" value="PrdX_deacylase"/>
    <property type="match status" value="1"/>
</dbReference>
<dbReference type="OrthoDB" id="424586at2759"/>
<evidence type="ECO:0000256" key="2">
    <source>
        <dbReference type="SAM" id="MobiDB-lite"/>
    </source>
</evidence>
<evidence type="ECO:0000256" key="1">
    <source>
        <dbReference type="ARBA" id="ARBA00010201"/>
    </source>
</evidence>
<feature type="domain" description="DUF7036" evidence="5">
    <location>
        <begin position="72"/>
        <end position="163"/>
    </location>
</feature>
<dbReference type="InterPro" id="IPR040285">
    <property type="entry name" value="ProX/PRXD1"/>
</dbReference>
<evidence type="ECO:0000259" key="5">
    <source>
        <dbReference type="Pfam" id="PF23041"/>
    </source>
</evidence>
<dbReference type="GO" id="GO:0002161">
    <property type="term" value="F:aminoacyl-tRNA deacylase activity"/>
    <property type="evidence" value="ECO:0007669"/>
    <property type="project" value="InterPro"/>
</dbReference>
<reference evidence="6" key="1">
    <citation type="submission" date="2022-05" db="EMBL/GenBank/DDBJ databases">
        <title>The Musa troglodytarum L. genome provides insights into the mechanism of non-climacteric behaviour and enrichment of carotenoids.</title>
        <authorList>
            <person name="Wang J."/>
        </authorList>
    </citation>
    <scope>NUCLEOTIDE SEQUENCE</scope>
    <source>
        <tissue evidence="6">Leaf</tissue>
    </source>
</reference>
<name>A0A9E7G171_9LILI</name>
<dbReference type="SUPFAM" id="SSF55826">
    <property type="entry name" value="YbaK/ProRS associated domain"/>
    <property type="match status" value="2"/>
</dbReference>
<sequence length="976" mass="106003">MGKPEEVRVEVPDLVDTGGGIRWACPTRSLVVLALGVCVLLPVIFWIPPFRARRSVFVPDDPDSLHAEIQASFILQKPISQLAADAARLEYDIFEEIGIPNTKVSIVSMQPLSPENSTYVVFGFLHNPKNASISLAALSILRSTLIDLVLQQINISLTSSIFGRPSAFELLKFPGGITVIPLPLTSIWDRAQILFVFKLNNTIEQILENIDRLMSELKFGLNLRSYENVYVKLMNADGSTVAPPVTVEASVLSDVGSGSLLPDRMKQLAQVITGPDANNLGLNNSVFGKVKQVQLSSYLKHSILSLAPGPSPSPSPSPPPPPPSPSPSNDVLYPVPPASLNPTLSPFAPAPSNNQHRQPPCFYCQISPSESPMAYPPAPQNGIQPHSVNAPGPSQRKIDPFPNHYPCPSLAPNNGQSVHLLSPLSSNHLPGLASPSHEAMGSTPKGNPEYSPLSSATSYAPSPVQDVGNGGRLSPSPVPSLIPLTLLSKAATSMPWAMKLTGFLGFLVFQLQKHLYCLRFCELKWKAPYKRFIAAKAADLVSFPFKSQLCAGFPLRLPRSLQIDMGYTKDELLARLKELQIDFVCYDHPAVLTVEAQAKYVEHLGGALSKNLLLKDKKHRYYVVSALANTNIDLKGFPLRLPRSLQIDMGYTKDELLARLKELQIDFVCYDHPAVLTVEAQAKYVGHLGGALSKNLLLKDKKHRYYVVSALANTNIDLKVLSQRLGLGKGGLRMAAEEALQEILQVPLGCVTPLALINESARDVSLLLDQGFKSQESCYFHPLTNEVTLSISANSLDKFLISIGRQPSYVDLEANPAVGKDNPPDLASLVASGIPTLPDKVENAVTSIPTGNDGLTVEKPTKLAGEAKSPAALQKEKLQKVQSSIDPLAEATNIEKLVKEIMNKTSTAFLNEVAEITKDLNDSQIAPSISDVVKRRVSSDLEHMMMSLKNAAYTQGFQAGFQATLRSSLQSLSMQK</sequence>
<accession>A0A9E7G171</accession>
<protein>
    <submittedName>
        <fullName evidence="6">Uncharacterized protein</fullName>
    </submittedName>
</protein>
<dbReference type="Pfam" id="PF04073">
    <property type="entry name" value="tRNA_edit"/>
    <property type="match status" value="2"/>
</dbReference>
<comment type="similarity">
    <text evidence="1">Belongs to the PRORSD1 family.</text>
</comment>
<dbReference type="InterPro" id="IPR007214">
    <property type="entry name" value="YbaK/aa-tRNA-synth-assoc-dom"/>
</dbReference>
<dbReference type="Gene3D" id="3.90.960.10">
    <property type="entry name" value="YbaK/aminoacyl-tRNA synthetase-associated domain"/>
    <property type="match status" value="2"/>
</dbReference>
<gene>
    <name evidence="6" type="ORF">MUK42_20485</name>
</gene>
<keyword evidence="3" id="KW-1133">Transmembrane helix</keyword>
<evidence type="ECO:0000313" key="7">
    <source>
        <dbReference type="Proteomes" id="UP001055439"/>
    </source>
</evidence>
<keyword evidence="3" id="KW-0812">Transmembrane</keyword>
<feature type="region of interest" description="Disordered" evidence="2">
    <location>
        <begin position="306"/>
        <end position="354"/>
    </location>
</feature>
<dbReference type="AlphaFoldDB" id="A0A9E7G171"/>
<feature type="region of interest" description="Disordered" evidence="2">
    <location>
        <begin position="372"/>
        <end position="403"/>
    </location>
</feature>
<dbReference type="EMBL" id="CP097507">
    <property type="protein sequence ID" value="URE04783.1"/>
    <property type="molecule type" value="Genomic_DNA"/>
</dbReference>
<feature type="domain" description="YbaK/aminoacyl-tRNA synthetase-associated" evidence="4">
    <location>
        <begin position="672"/>
        <end position="799"/>
    </location>
</feature>
<dbReference type="Proteomes" id="UP001055439">
    <property type="component" value="Chromosome 5"/>
</dbReference>
<dbReference type="FunFam" id="3.90.960.10:FF:000005">
    <property type="entry name" value="Putative prolyl-tRNA synthetase"/>
    <property type="match status" value="1"/>
</dbReference>
<dbReference type="InterPro" id="IPR055464">
    <property type="entry name" value="DUF7036"/>
</dbReference>
<keyword evidence="7" id="KW-1185">Reference proteome</keyword>
<evidence type="ECO:0000313" key="6">
    <source>
        <dbReference type="EMBL" id="URE04783.1"/>
    </source>
</evidence>